<accession>A0ABU3PCI0</accession>
<dbReference type="PANTHER" id="PTHR39335">
    <property type="entry name" value="BLL4220 PROTEIN"/>
    <property type="match status" value="1"/>
</dbReference>
<comment type="caution">
    <text evidence="2">The sequence shown here is derived from an EMBL/GenBank/DDBJ whole genome shotgun (WGS) entry which is preliminary data.</text>
</comment>
<dbReference type="PIRSF" id="PIRSF029720">
    <property type="entry name" value="UCP029720"/>
    <property type="match status" value="1"/>
</dbReference>
<evidence type="ECO:0000313" key="2">
    <source>
        <dbReference type="EMBL" id="MDT9000285.1"/>
    </source>
</evidence>
<organism evidence="2 3">
    <name type="scientific">Roseateles aquae</name>
    <dbReference type="NCBI Taxonomy" id="3077235"/>
    <lineage>
        <taxon>Bacteria</taxon>
        <taxon>Pseudomonadati</taxon>
        <taxon>Pseudomonadota</taxon>
        <taxon>Betaproteobacteria</taxon>
        <taxon>Burkholderiales</taxon>
        <taxon>Sphaerotilaceae</taxon>
        <taxon>Roseateles</taxon>
    </lineage>
</organism>
<dbReference type="Pfam" id="PF03640">
    <property type="entry name" value="Lipoprotein_15"/>
    <property type="match status" value="2"/>
</dbReference>
<proteinExistence type="predicted"/>
<dbReference type="Proteomes" id="UP001246372">
    <property type="component" value="Unassembled WGS sequence"/>
</dbReference>
<keyword evidence="3" id="KW-1185">Reference proteome</keyword>
<name>A0ABU3PCI0_9BURK</name>
<dbReference type="PANTHER" id="PTHR39335:SF1">
    <property type="entry name" value="BLL4220 PROTEIN"/>
    <property type="match status" value="1"/>
</dbReference>
<evidence type="ECO:0000256" key="1">
    <source>
        <dbReference type="SAM" id="MobiDB-lite"/>
    </source>
</evidence>
<reference evidence="2" key="1">
    <citation type="submission" date="2023-09" db="EMBL/GenBank/DDBJ databases">
        <title>Paucibacter sp. APW11 Genome sequencing and assembly.</title>
        <authorList>
            <person name="Kim I."/>
        </authorList>
    </citation>
    <scope>NUCLEOTIDE SEQUENCE</scope>
    <source>
        <strain evidence="2">APW11</strain>
    </source>
</reference>
<dbReference type="EMBL" id="JAVXZY010000005">
    <property type="protein sequence ID" value="MDT9000285.1"/>
    <property type="molecule type" value="Genomic_DNA"/>
</dbReference>
<evidence type="ECO:0008006" key="4">
    <source>
        <dbReference type="Google" id="ProtNLM"/>
    </source>
</evidence>
<feature type="region of interest" description="Disordered" evidence="1">
    <location>
        <begin position="85"/>
        <end position="105"/>
    </location>
</feature>
<dbReference type="InterPro" id="IPR014558">
    <property type="entry name" value="UCP029720"/>
</dbReference>
<evidence type="ECO:0000313" key="3">
    <source>
        <dbReference type="Proteomes" id="UP001246372"/>
    </source>
</evidence>
<dbReference type="InterPro" id="IPR005297">
    <property type="entry name" value="Lipoprotein_repeat"/>
</dbReference>
<gene>
    <name evidence="2" type="ORF">RQP53_13510</name>
</gene>
<protein>
    <recommendedName>
        <fullName evidence="4">Lipoprotein</fullName>
    </recommendedName>
</protein>
<sequence>MSPPPATAKDGALVGANQMTLYTFDKDTAGSGKSVCNGPCATNWPPLMAAADAKPASADWSLITRDDGARQWAYKGRPLYFWVKDQKPGDRSGDGVNKVWHTATP</sequence>